<dbReference type="GO" id="GO:0008448">
    <property type="term" value="F:N-acetylglucosamine-6-phosphate deacetylase activity"/>
    <property type="evidence" value="ECO:0007669"/>
    <property type="project" value="UniProtKB-EC"/>
</dbReference>
<dbReference type="PANTHER" id="PTHR11113">
    <property type="entry name" value="N-ACETYLGLUCOSAMINE-6-PHOSPHATE DEACETYLASE"/>
    <property type="match status" value="1"/>
</dbReference>
<evidence type="ECO:0000256" key="6">
    <source>
        <dbReference type="PIRSR" id="PIRSR038994-1"/>
    </source>
</evidence>
<organism evidence="10 11">
    <name type="scientific">Lichenicola cladoniae</name>
    <dbReference type="NCBI Taxonomy" id="1484109"/>
    <lineage>
        <taxon>Bacteria</taxon>
        <taxon>Pseudomonadati</taxon>
        <taxon>Pseudomonadota</taxon>
        <taxon>Alphaproteobacteria</taxon>
        <taxon>Acetobacterales</taxon>
        <taxon>Acetobacteraceae</taxon>
        <taxon>Lichenicola</taxon>
    </lineage>
</organism>
<dbReference type="Pfam" id="PF01979">
    <property type="entry name" value="Amidohydro_1"/>
    <property type="match status" value="1"/>
</dbReference>
<evidence type="ECO:0000256" key="2">
    <source>
        <dbReference type="ARBA" id="ARBA00022723"/>
    </source>
</evidence>
<dbReference type="GO" id="GO:0006046">
    <property type="term" value="P:N-acetylglucosamine catabolic process"/>
    <property type="evidence" value="ECO:0007669"/>
    <property type="project" value="TreeGrafter"/>
</dbReference>
<feature type="domain" description="Amidohydrolase-related" evidence="9">
    <location>
        <begin position="52"/>
        <end position="369"/>
    </location>
</feature>
<evidence type="ECO:0000259" key="9">
    <source>
        <dbReference type="Pfam" id="PF01979"/>
    </source>
</evidence>
<evidence type="ECO:0000313" key="10">
    <source>
        <dbReference type="EMBL" id="QKE92214.1"/>
    </source>
</evidence>
<dbReference type="Proteomes" id="UP000500767">
    <property type="component" value="Chromosome"/>
</dbReference>
<sequence>MFQIALVGARIFTGDTTLVDHALLLADDRIIGFAPMASLPRDTRMQRLEGLLVPGFVDVQVNGGGGVLFNEDPSPEGLNTIASAHARHGSTALLPTFITDRPDAMRAAIGAVQAAIEAGTPGIAGLHLEGPFLSPARRGAHDPALIRPMGEEDMVLILESGIEHLLLTVAPEIVSPEQIERLVRAGVTVSLGHSDADADTVFAAIDAGATGVTHLFNAMSQMTGRAPGLVGAALERGEIWAGLIADLHHVDPVMLRIALASKRLPGRLMLVTDAMPLAGIELDDDEDEFLLNGRTVRREDGRLTLADGTLAGSDLTMDRAVAHAAFDLDIPVEEALRMASLYPARFMRMERTHGRLEAGRAADLVLLDNELTCQRCWRRGVELPQLVAPASSSTGSSGSSSEEAASAAASAASSIARA</sequence>
<evidence type="ECO:0000256" key="3">
    <source>
        <dbReference type="ARBA" id="ARBA00022801"/>
    </source>
</evidence>
<dbReference type="InterPro" id="IPR011059">
    <property type="entry name" value="Metal-dep_hydrolase_composite"/>
</dbReference>
<dbReference type="Gene3D" id="3.20.20.140">
    <property type="entry name" value="Metal-dependent hydrolases"/>
    <property type="match status" value="1"/>
</dbReference>
<accession>A0A6M8HUH5</accession>
<dbReference type="EMBL" id="CP053708">
    <property type="protein sequence ID" value="QKE92214.1"/>
    <property type="molecule type" value="Genomic_DNA"/>
</dbReference>
<feature type="binding site" evidence="8">
    <location>
        <position position="129"/>
    </location>
    <ligand>
        <name>Zn(2+)</name>
        <dbReference type="ChEBI" id="CHEBI:29105"/>
    </ligand>
</feature>
<feature type="binding site" evidence="7">
    <location>
        <begin position="217"/>
        <end position="218"/>
    </location>
    <ligand>
        <name>substrate</name>
    </ligand>
</feature>
<keyword evidence="11" id="KW-1185">Reference proteome</keyword>
<protein>
    <submittedName>
        <fullName evidence="10">N-acetylglucosamine-6-phosphate deacetylase</fullName>
        <ecNumber evidence="10">3.5.1.25</ecNumber>
    </submittedName>
</protein>
<evidence type="ECO:0000256" key="5">
    <source>
        <dbReference type="PIRNR" id="PIRNR038994"/>
    </source>
</evidence>
<feature type="binding site" evidence="8">
    <location>
        <position position="214"/>
    </location>
    <ligand>
        <name>Zn(2+)</name>
        <dbReference type="ChEBI" id="CHEBI:29105"/>
    </ligand>
</feature>
<comment type="similarity">
    <text evidence="1 5">Belongs to the metallo-dependent hydrolases superfamily. NagA family.</text>
</comment>
<evidence type="ECO:0000256" key="1">
    <source>
        <dbReference type="ARBA" id="ARBA00010716"/>
    </source>
</evidence>
<feature type="binding site" evidence="7">
    <location>
        <position position="249"/>
    </location>
    <ligand>
        <name>substrate</name>
    </ligand>
</feature>
<name>A0A6M8HUH5_9PROT</name>
<dbReference type="RefSeq" id="WP_171836951.1">
    <property type="nucleotide sequence ID" value="NZ_CP053708.1"/>
</dbReference>
<evidence type="ECO:0000256" key="7">
    <source>
        <dbReference type="PIRSR" id="PIRSR038994-2"/>
    </source>
</evidence>
<reference evidence="10 11" key="1">
    <citation type="journal article" date="2014" name="World J. Microbiol. Biotechnol.">
        <title>Biodiversity and physiological characteristics of Antarctic and Arctic lichens-associated bacteria.</title>
        <authorList>
            <person name="Lee Y.M."/>
            <person name="Kim E.H."/>
            <person name="Lee H.K."/>
            <person name="Hong S.G."/>
        </authorList>
    </citation>
    <scope>NUCLEOTIDE SEQUENCE [LARGE SCALE GENOMIC DNA]</scope>
    <source>
        <strain evidence="10 11">PAMC 26569</strain>
    </source>
</reference>
<dbReference type="AlphaFoldDB" id="A0A6M8HUH5"/>
<feature type="binding site" evidence="7">
    <location>
        <begin position="310"/>
        <end position="312"/>
    </location>
    <ligand>
        <name>substrate</name>
    </ligand>
</feature>
<dbReference type="NCBIfam" id="TIGR00221">
    <property type="entry name" value="nagA"/>
    <property type="match status" value="1"/>
</dbReference>
<proteinExistence type="inferred from homology"/>
<dbReference type="SUPFAM" id="SSF51556">
    <property type="entry name" value="Metallo-dependent hydrolases"/>
    <property type="match status" value="1"/>
</dbReference>
<evidence type="ECO:0000313" key="11">
    <source>
        <dbReference type="Proteomes" id="UP000500767"/>
    </source>
</evidence>
<dbReference type="CDD" id="cd00854">
    <property type="entry name" value="NagA"/>
    <property type="match status" value="1"/>
</dbReference>
<feature type="binding site" evidence="7">
    <location>
        <position position="140"/>
    </location>
    <ligand>
        <name>substrate</name>
    </ligand>
</feature>
<dbReference type="GO" id="GO:0046872">
    <property type="term" value="F:metal ion binding"/>
    <property type="evidence" value="ECO:0007669"/>
    <property type="project" value="UniProtKB-KW"/>
</dbReference>
<dbReference type="PIRSF" id="PIRSF038994">
    <property type="entry name" value="NagA"/>
    <property type="match status" value="1"/>
</dbReference>
<dbReference type="InterPro" id="IPR003764">
    <property type="entry name" value="GlcNAc_6-P_deAcase"/>
</dbReference>
<feature type="binding site" evidence="7">
    <location>
        <position position="225"/>
    </location>
    <ligand>
        <name>substrate</name>
    </ligand>
</feature>
<keyword evidence="2 8" id="KW-0479">Metal-binding</keyword>
<dbReference type="InterPro" id="IPR032466">
    <property type="entry name" value="Metal_Hydrolase"/>
</dbReference>
<keyword evidence="3 5" id="KW-0378">Hydrolase</keyword>
<feature type="active site" description="Proton donor/acceptor" evidence="6">
    <location>
        <position position="273"/>
    </location>
</feature>
<evidence type="ECO:0000256" key="8">
    <source>
        <dbReference type="PIRSR" id="PIRSR038994-3"/>
    </source>
</evidence>
<keyword evidence="4 5" id="KW-0119">Carbohydrate metabolism</keyword>
<gene>
    <name evidence="10" type="primary">nagA</name>
    <name evidence="10" type="ORF">HN018_21200</name>
</gene>
<dbReference type="PANTHER" id="PTHR11113:SF14">
    <property type="entry name" value="N-ACETYLGLUCOSAMINE-6-PHOSPHATE DEACETYLASE"/>
    <property type="match status" value="1"/>
</dbReference>
<comment type="cofactor">
    <cofactor evidence="8">
        <name>a divalent metal cation</name>
        <dbReference type="ChEBI" id="CHEBI:60240"/>
    </cofactor>
    <text evidence="8">Binds 1 divalent metal cation per subunit.</text>
</comment>
<dbReference type="Gene3D" id="2.30.40.10">
    <property type="entry name" value="Urease, subunit C, domain 1"/>
    <property type="match status" value="1"/>
</dbReference>
<evidence type="ECO:0000256" key="4">
    <source>
        <dbReference type="ARBA" id="ARBA00023277"/>
    </source>
</evidence>
<dbReference type="KEGG" id="lck:HN018_21200"/>
<dbReference type="EC" id="3.5.1.25" evidence="10"/>
<dbReference type="SUPFAM" id="SSF51338">
    <property type="entry name" value="Composite domain of metallo-dependent hydrolases"/>
    <property type="match status" value="1"/>
</dbReference>
<dbReference type="InterPro" id="IPR006680">
    <property type="entry name" value="Amidohydro-rel"/>
</dbReference>
<dbReference type="Pfam" id="PF22643">
    <property type="entry name" value="NagA_N"/>
    <property type="match status" value="1"/>
</dbReference>
<feature type="binding site" evidence="8">
    <location>
        <position position="193"/>
    </location>
    <ligand>
        <name>Zn(2+)</name>
        <dbReference type="ChEBI" id="CHEBI:29105"/>
    </ligand>
</feature>